<feature type="signal peptide" evidence="5">
    <location>
        <begin position="1"/>
        <end position="25"/>
    </location>
</feature>
<dbReference type="SUPFAM" id="SSF49899">
    <property type="entry name" value="Concanavalin A-like lectins/glucanases"/>
    <property type="match status" value="1"/>
</dbReference>
<dbReference type="InterPro" id="IPR001362">
    <property type="entry name" value="Glyco_hydro_32"/>
</dbReference>
<evidence type="ECO:0000256" key="2">
    <source>
        <dbReference type="ARBA" id="ARBA00022801"/>
    </source>
</evidence>
<dbReference type="SUPFAM" id="SSF75005">
    <property type="entry name" value="Arabinanase/levansucrase/invertase"/>
    <property type="match status" value="1"/>
</dbReference>
<dbReference type="PANTHER" id="PTHR42800:SF1">
    <property type="entry name" value="EXOINULINASE INUD (AFU_ORTHOLOGUE AFUA_5G00480)"/>
    <property type="match status" value="1"/>
</dbReference>
<dbReference type="GO" id="GO:0005987">
    <property type="term" value="P:sucrose catabolic process"/>
    <property type="evidence" value="ECO:0007669"/>
    <property type="project" value="TreeGrafter"/>
</dbReference>
<dbReference type="InterPro" id="IPR013320">
    <property type="entry name" value="ConA-like_dom_sf"/>
</dbReference>
<keyword evidence="10" id="KW-1185">Reference proteome</keyword>
<dbReference type="InterPro" id="IPR013148">
    <property type="entry name" value="Glyco_hydro_32_N"/>
</dbReference>
<evidence type="ECO:0000313" key="9">
    <source>
        <dbReference type="EMBL" id="MBM6672950.1"/>
    </source>
</evidence>
<keyword evidence="3 4" id="KW-0326">Glycosidase</keyword>
<dbReference type="InterPro" id="IPR013189">
    <property type="entry name" value="Glyco_hydro_32_C"/>
</dbReference>
<dbReference type="RefSeq" id="WP_205103507.1">
    <property type="nucleotide sequence ID" value="NZ_JACJJG010000009.1"/>
</dbReference>
<sequence>MKTRNSLYAIFLCAALSLSGINAQAESKLTVNYLANEQNILSVSEAPRCLLLPVQDDAPEAKLCVVEANMPVTTVMNVRLARERVDYYVPLDLSAFIGRDVKVDVQGMPQGSLCWKELKLSDTFDMTNKEKYRPLYHHTPAYGWMNDPNGMFYKDGVWHLYFQHNPYGSTWGNMHWGHSTSTDLVHWQYEGDALLPDAWGTVFSGSAVVDTDNTAGFGPGTIVAFYTSAKPTPWGDAQMQSIAYSTDGGKTFTKYAGNPILTSTERDFRDPKVFWYAPGKHWVMLLAVGQQMQIFSSKNLKEWKHESDFGLKQGAHGGVWECPDLVELPVEGTKEKHWVLVCNINPGGPFGGSATQYFVGTFDGKKFTNQFPTKTKWMDYGKDHYATVTFHNAPDGRCVALGWMSNWQYAAVVPTKQYRSANTIARDLTLYRQDGDLLLRNAPSKEIEAARKDAKSIKKFNVSDSYSIENLLDGNDGAYEIEMEIKSNGAQKIVFTLLNGKGESVLMYYDTAMRQFVMDRSNSGETAFSRDFPAMTAAPVGEGDDFTLRLFVDRSSIEAFGDGGKFVMTNIVFPSEPYNKMKFESVRGSFTVKKMNVYRIGAPSRPPRGAEN</sequence>
<dbReference type="Gene3D" id="2.60.120.560">
    <property type="entry name" value="Exo-inulinase, domain 1"/>
    <property type="match status" value="1"/>
</dbReference>
<evidence type="ECO:0000259" key="7">
    <source>
        <dbReference type="Pfam" id="PF08244"/>
    </source>
</evidence>
<keyword evidence="2 4" id="KW-0378">Hydrolase</keyword>
<name>A0A938WRU7_9BACT</name>
<dbReference type="InterPro" id="IPR023296">
    <property type="entry name" value="Glyco_hydro_beta-prop_sf"/>
</dbReference>
<evidence type="ECO:0000313" key="10">
    <source>
        <dbReference type="Proteomes" id="UP000706891"/>
    </source>
</evidence>
<evidence type="ECO:0000256" key="5">
    <source>
        <dbReference type="SAM" id="SignalP"/>
    </source>
</evidence>
<dbReference type="AlphaFoldDB" id="A0A938WRU7"/>
<dbReference type="EMBL" id="JACJJG010000009">
    <property type="protein sequence ID" value="MBM6672950.1"/>
    <property type="molecule type" value="Genomic_DNA"/>
</dbReference>
<dbReference type="Pfam" id="PF00251">
    <property type="entry name" value="Glyco_hydro_32N"/>
    <property type="match status" value="1"/>
</dbReference>
<dbReference type="Pfam" id="PF16352">
    <property type="entry name" value="DUF4980"/>
    <property type="match status" value="1"/>
</dbReference>
<keyword evidence="5" id="KW-0732">Signal</keyword>
<feature type="chain" id="PRO_5037674159" evidence="5">
    <location>
        <begin position="26"/>
        <end position="612"/>
    </location>
</feature>
<gene>
    <name evidence="9" type="ORF">H6A34_03555</name>
</gene>
<dbReference type="GO" id="GO:0005737">
    <property type="term" value="C:cytoplasm"/>
    <property type="evidence" value="ECO:0007669"/>
    <property type="project" value="TreeGrafter"/>
</dbReference>
<dbReference type="GO" id="GO:0004575">
    <property type="term" value="F:sucrose alpha-glucosidase activity"/>
    <property type="evidence" value="ECO:0007669"/>
    <property type="project" value="TreeGrafter"/>
</dbReference>
<dbReference type="Gene3D" id="2.115.10.20">
    <property type="entry name" value="Glycosyl hydrolase domain, family 43"/>
    <property type="match status" value="1"/>
</dbReference>
<dbReference type="PANTHER" id="PTHR42800">
    <property type="entry name" value="EXOINULINASE INUD (AFU_ORTHOLOGUE AFUA_5G00480)"/>
    <property type="match status" value="1"/>
</dbReference>
<dbReference type="CDD" id="cd18622">
    <property type="entry name" value="GH32_Inu-like"/>
    <property type="match status" value="1"/>
</dbReference>
<dbReference type="Proteomes" id="UP000706891">
    <property type="component" value="Unassembled WGS sequence"/>
</dbReference>
<reference evidence="9" key="1">
    <citation type="submission" date="2020-08" db="EMBL/GenBank/DDBJ databases">
        <authorList>
            <person name="Cejkova D."/>
            <person name="Kubasova T."/>
            <person name="Jahodarova E."/>
            <person name="Rychlik I."/>
        </authorList>
    </citation>
    <scope>NUCLEOTIDE SEQUENCE</scope>
    <source>
        <strain evidence="9">An824</strain>
    </source>
</reference>
<evidence type="ECO:0000259" key="6">
    <source>
        <dbReference type="Pfam" id="PF00251"/>
    </source>
</evidence>
<dbReference type="FunFam" id="2.115.10.20:FF:000002">
    <property type="entry name" value="Invertase 2"/>
    <property type="match status" value="1"/>
</dbReference>
<feature type="domain" description="DUF4980" evidence="8">
    <location>
        <begin position="37"/>
        <end position="136"/>
    </location>
</feature>
<dbReference type="InterPro" id="IPR018053">
    <property type="entry name" value="Glyco_hydro_32_AS"/>
</dbReference>
<dbReference type="Pfam" id="PF08244">
    <property type="entry name" value="Glyco_hydro_32C"/>
    <property type="match status" value="1"/>
</dbReference>
<evidence type="ECO:0000259" key="8">
    <source>
        <dbReference type="Pfam" id="PF16352"/>
    </source>
</evidence>
<dbReference type="SMART" id="SM00640">
    <property type="entry name" value="Glyco_32"/>
    <property type="match status" value="1"/>
</dbReference>
<organism evidence="9 10">
    <name type="scientific">Marseilla massiliensis</name>
    <dbReference type="NCBI Taxonomy" id="1841864"/>
    <lineage>
        <taxon>Bacteria</taxon>
        <taxon>Pseudomonadati</taxon>
        <taxon>Bacteroidota</taxon>
        <taxon>Bacteroidia</taxon>
        <taxon>Bacteroidales</taxon>
        <taxon>Prevotellaceae</taxon>
        <taxon>Marseilla</taxon>
    </lineage>
</organism>
<reference evidence="9" key="2">
    <citation type="journal article" date="2021" name="Sci. Rep.">
        <title>The distribution of antibiotic resistance genes in chicken gut microbiota commensals.</title>
        <authorList>
            <person name="Juricova H."/>
            <person name="Matiasovicova J."/>
            <person name="Kubasova T."/>
            <person name="Cejkova D."/>
            <person name="Rychlik I."/>
        </authorList>
    </citation>
    <scope>NUCLEOTIDE SEQUENCE</scope>
    <source>
        <strain evidence="9">An824</strain>
    </source>
</reference>
<accession>A0A938WRU7</accession>
<evidence type="ECO:0000256" key="1">
    <source>
        <dbReference type="ARBA" id="ARBA00009902"/>
    </source>
</evidence>
<feature type="domain" description="Glycosyl hydrolase family 32 C-terminal" evidence="7">
    <location>
        <begin position="446"/>
        <end position="598"/>
    </location>
</feature>
<evidence type="ECO:0000256" key="4">
    <source>
        <dbReference type="RuleBase" id="RU362110"/>
    </source>
</evidence>
<evidence type="ECO:0000256" key="3">
    <source>
        <dbReference type="ARBA" id="ARBA00023295"/>
    </source>
</evidence>
<proteinExistence type="inferred from homology"/>
<dbReference type="PROSITE" id="PS00609">
    <property type="entry name" value="GLYCOSYL_HYDROL_F32"/>
    <property type="match status" value="1"/>
</dbReference>
<dbReference type="InterPro" id="IPR032313">
    <property type="entry name" value="DUF4980"/>
</dbReference>
<protein>
    <submittedName>
        <fullName evidence="9">GH32 C-terminal domain-containing protein</fullName>
    </submittedName>
</protein>
<comment type="similarity">
    <text evidence="1 4">Belongs to the glycosyl hydrolase 32 family.</text>
</comment>
<comment type="caution">
    <text evidence="9">The sequence shown here is derived from an EMBL/GenBank/DDBJ whole genome shotgun (WGS) entry which is preliminary data.</text>
</comment>
<feature type="domain" description="Glycosyl hydrolase family 32 N-terminal" evidence="6">
    <location>
        <begin position="137"/>
        <end position="438"/>
    </location>
</feature>